<dbReference type="PROSITE" id="PS50026">
    <property type="entry name" value="EGF_3"/>
    <property type="match status" value="6"/>
</dbReference>
<dbReference type="InterPro" id="IPR039448">
    <property type="entry name" value="Beta_helix"/>
</dbReference>
<feature type="disulfide bond" evidence="6">
    <location>
        <begin position="3965"/>
        <end position="3974"/>
    </location>
</feature>
<dbReference type="SMART" id="SM00112">
    <property type="entry name" value="CA"/>
    <property type="match status" value="1"/>
</dbReference>
<evidence type="ECO:0000256" key="3">
    <source>
        <dbReference type="ARBA" id="ARBA00023157"/>
    </source>
</evidence>
<evidence type="ECO:0000313" key="14">
    <source>
        <dbReference type="Proteomes" id="UP000549394"/>
    </source>
</evidence>
<dbReference type="SMART" id="SM00181">
    <property type="entry name" value="EGF"/>
    <property type="match status" value="13"/>
</dbReference>
<evidence type="ECO:0000259" key="10">
    <source>
        <dbReference type="PROSITE" id="PS50060"/>
    </source>
</evidence>
<feature type="domain" description="EGF-like" evidence="9">
    <location>
        <begin position="3976"/>
        <end position="4010"/>
    </location>
</feature>
<evidence type="ECO:0000256" key="7">
    <source>
        <dbReference type="SAM" id="Phobius"/>
    </source>
</evidence>
<feature type="disulfide bond" evidence="6">
    <location>
        <begin position="3881"/>
        <end position="3891"/>
    </location>
</feature>
<keyword evidence="8" id="KW-0732">Signal</keyword>
<feature type="domain" description="EGF-like" evidence="9">
    <location>
        <begin position="2554"/>
        <end position="2588"/>
    </location>
</feature>
<dbReference type="SMART" id="SM00710">
    <property type="entry name" value="PbH1"/>
    <property type="match status" value="13"/>
</dbReference>
<feature type="domain" description="VWFD" evidence="12">
    <location>
        <begin position="3498"/>
        <end position="3700"/>
    </location>
</feature>
<feature type="signal peptide" evidence="8">
    <location>
        <begin position="1"/>
        <end position="18"/>
    </location>
</feature>
<feature type="disulfide bond" evidence="6">
    <location>
        <begin position="3899"/>
        <end position="3908"/>
    </location>
</feature>
<keyword evidence="5" id="KW-0106">Calcium</keyword>
<dbReference type="Pfam" id="PF23106">
    <property type="entry name" value="EGF_Teneurin"/>
    <property type="match status" value="1"/>
</dbReference>
<gene>
    <name evidence="13" type="ORF">DGYR_LOCUS10164</name>
</gene>
<dbReference type="Gene3D" id="2.160.20.10">
    <property type="entry name" value="Single-stranded right-handed beta-helix, Pectin lyase-like"/>
    <property type="match status" value="2"/>
</dbReference>
<feature type="disulfide bond" evidence="6">
    <location>
        <begin position="2578"/>
        <end position="2587"/>
    </location>
</feature>
<dbReference type="SMART" id="SM00423">
    <property type="entry name" value="PSI"/>
    <property type="match status" value="1"/>
</dbReference>
<dbReference type="Gene3D" id="2.10.25.10">
    <property type="entry name" value="Laminin"/>
    <property type="match status" value="6"/>
</dbReference>
<dbReference type="SUPFAM" id="SSF51126">
    <property type="entry name" value="Pectin lyase-like"/>
    <property type="match status" value="1"/>
</dbReference>
<dbReference type="Pfam" id="PF25024">
    <property type="entry name" value="EGF_TEN"/>
    <property type="match status" value="1"/>
</dbReference>
<dbReference type="Pfam" id="PF00028">
    <property type="entry name" value="Cadherin"/>
    <property type="match status" value="1"/>
</dbReference>
<dbReference type="GO" id="GO:0008045">
    <property type="term" value="P:motor neuron axon guidance"/>
    <property type="evidence" value="ECO:0007669"/>
    <property type="project" value="TreeGrafter"/>
</dbReference>
<keyword evidence="7" id="KW-1133">Transmembrane helix</keyword>
<keyword evidence="4" id="KW-0325">Glycoprotein</keyword>
<keyword evidence="2" id="KW-0677">Repeat</keyword>
<organism evidence="13 14">
    <name type="scientific">Dimorphilus gyrociliatus</name>
    <dbReference type="NCBI Taxonomy" id="2664684"/>
    <lineage>
        <taxon>Eukaryota</taxon>
        <taxon>Metazoa</taxon>
        <taxon>Spiralia</taxon>
        <taxon>Lophotrochozoa</taxon>
        <taxon>Annelida</taxon>
        <taxon>Polychaeta</taxon>
        <taxon>Polychaeta incertae sedis</taxon>
        <taxon>Dinophilidae</taxon>
        <taxon>Dimorphilus</taxon>
    </lineage>
</organism>
<dbReference type="PROSITE" id="PS01186">
    <property type="entry name" value="EGF_2"/>
    <property type="match status" value="8"/>
</dbReference>
<dbReference type="CDD" id="cd11304">
    <property type="entry name" value="Cadherin_repeat"/>
    <property type="match status" value="1"/>
</dbReference>
<name>A0A7I8W1D1_9ANNE</name>
<dbReference type="SUPFAM" id="SSF56436">
    <property type="entry name" value="C-type lectin-like"/>
    <property type="match status" value="1"/>
</dbReference>
<feature type="domain" description="MAM" evidence="10">
    <location>
        <begin position="1982"/>
        <end position="2157"/>
    </location>
</feature>
<dbReference type="GO" id="GO:0007156">
    <property type="term" value="P:homophilic cell adhesion via plasma membrane adhesion molecules"/>
    <property type="evidence" value="ECO:0007669"/>
    <property type="project" value="InterPro"/>
</dbReference>
<dbReference type="InterPro" id="IPR001846">
    <property type="entry name" value="VWF_type-D"/>
</dbReference>
<feature type="domain" description="EGF-like" evidence="9">
    <location>
        <begin position="3943"/>
        <end position="3975"/>
    </location>
</feature>
<dbReference type="PROSITE" id="PS50060">
    <property type="entry name" value="MAM_2"/>
    <property type="match status" value="1"/>
</dbReference>
<dbReference type="InterPro" id="IPR006626">
    <property type="entry name" value="PbH1"/>
</dbReference>
<keyword evidence="3 6" id="KW-1015">Disulfide bond</keyword>
<proteinExistence type="predicted"/>
<dbReference type="GO" id="GO:0016020">
    <property type="term" value="C:membrane"/>
    <property type="evidence" value="ECO:0007669"/>
    <property type="project" value="InterPro"/>
</dbReference>
<evidence type="ECO:0000259" key="9">
    <source>
        <dbReference type="PROSITE" id="PS50026"/>
    </source>
</evidence>
<keyword evidence="14" id="KW-1185">Reference proteome</keyword>
<dbReference type="PANTHER" id="PTHR11219">
    <property type="entry name" value="TENEURIN AND N-ACETYLGLUCOSAMINE-1-PHOSPHODIESTER ALPHA-N-ACETYLGLUCOSAMINIDASE"/>
    <property type="match status" value="1"/>
</dbReference>
<evidence type="ECO:0000256" key="5">
    <source>
        <dbReference type="PROSITE-ProRule" id="PRU00043"/>
    </source>
</evidence>
<keyword evidence="7" id="KW-0812">Transmembrane</keyword>
<feature type="chain" id="PRO_5029501618" evidence="8">
    <location>
        <begin position="19"/>
        <end position="4455"/>
    </location>
</feature>
<dbReference type="InterPro" id="IPR012334">
    <property type="entry name" value="Pectin_lyas_fold"/>
</dbReference>
<feature type="disulfide bond" evidence="6">
    <location>
        <begin position="3485"/>
        <end position="3494"/>
    </location>
</feature>
<feature type="domain" description="Cadherin" evidence="11">
    <location>
        <begin position="4123"/>
        <end position="4226"/>
    </location>
</feature>
<dbReference type="Proteomes" id="UP000549394">
    <property type="component" value="Unassembled WGS sequence"/>
</dbReference>
<accession>A0A7I8W1D1</accession>
<feature type="disulfide bond" evidence="6">
    <location>
        <begin position="4100"/>
        <end position="4109"/>
    </location>
</feature>
<dbReference type="InterPro" id="IPR015919">
    <property type="entry name" value="Cadherin-like_sf"/>
</dbReference>
<feature type="domain" description="EGF-like" evidence="9">
    <location>
        <begin position="4076"/>
        <end position="4110"/>
    </location>
</feature>
<dbReference type="InterPro" id="IPR000742">
    <property type="entry name" value="EGF"/>
</dbReference>
<evidence type="ECO:0000256" key="8">
    <source>
        <dbReference type="SAM" id="SignalP"/>
    </source>
</evidence>
<evidence type="ECO:0000256" key="6">
    <source>
        <dbReference type="PROSITE-ProRule" id="PRU00076"/>
    </source>
</evidence>
<comment type="caution">
    <text evidence="13">The sequence shown here is derived from an EMBL/GenBank/DDBJ whole genome shotgun (WGS) entry which is preliminary data.</text>
</comment>
<evidence type="ECO:0000313" key="13">
    <source>
        <dbReference type="EMBL" id="CAD5122344.1"/>
    </source>
</evidence>
<dbReference type="PROSITE" id="PS50268">
    <property type="entry name" value="CADHERIN_2"/>
    <property type="match status" value="2"/>
</dbReference>
<dbReference type="GO" id="GO:0005509">
    <property type="term" value="F:calcium ion binding"/>
    <property type="evidence" value="ECO:0007669"/>
    <property type="project" value="UniProtKB-UniRule"/>
</dbReference>
<dbReference type="InterPro" id="IPR002126">
    <property type="entry name" value="Cadherin-like_dom"/>
</dbReference>
<dbReference type="Gene3D" id="2.60.40.60">
    <property type="entry name" value="Cadherins"/>
    <property type="match status" value="2"/>
</dbReference>
<dbReference type="InterPro" id="IPR016201">
    <property type="entry name" value="PSI"/>
</dbReference>
<dbReference type="InterPro" id="IPR051216">
    <property type="entry name" value="Teneurin"/>
</dbReference>
<dbReference type="OrthoDB" id="442731at2759"/>
<feature type="domain" description="EGF-like" evidence="9">
    <location>
        <begin position="3877"/>
        <end position="3909"/>
    </location>
</feature>
<feature type="domain" description="EGF-like" evidence="9">
    <location>
        <begin position="3457"/>
        <end position="3495"/>
    </location>
</feature>
<sequence length="4455" mass="498243">MIFHYLLILYINIFVAKTVDIDSSYDGKTLILSAGTHKITGTVRPKGIIVNSGANVAFAEDDSLIEIEEEPVLISAVKEQTIIFRQDNFSSNKDFIFLNNSKAGGKGRTFEPMIFDSRNGQYKDVCFEPREDSSNLRSLTCKYLRFYETNIAPAITRGKRVQNCFKVTCDQTAKSIKDCKLEDASGYYQTMKLTCYGPRLKSGILIRSSQQTSFNNVKLIGVGVHIINSTILSYQDIVAENVKSSDPALYLRNTESEQELNIQRISVRNNEMNGLIIDSHEKVSLNEITAEKNNETGLTITSSAKWVLPEHLTPTSLCDIKCSLCLPEDISYPKLYYLGNNCIYPKNTVFKAEDGQVLSLKFSKWDYSFKGTIKDGKDETSPFLLNRPASYSWEAFEAANLESSQEYIILNLRGVSSNKILYIEIDSVEPKSTLSILTNSIFTQNGIGLKTDKPTNSIIINGSRFEENDNYGINLNNPSYLTDVRKCVINHNRYGLMMYGSWQALTISESNIEENAINGVHVEGNTLLNGNVIVLSFVDNMIRNHKNGSGLYIQNQAKITVESNNFENNLKHMFENSQRNNAQHYKIRIANNTFHSLLSKLNYAIELHKYVFDIYNNSMIGSYGGFLLAISSDTRQFSAVVRRNKIKSCYSLKSFIDISSSSNVGAIEIEDNDITNNTIPVDLSSDIITHFPNYVTSTIKIKSNSEIDINFNNLNNPKMPYELSLLPSSTSTLRVNATRNFWGDSNAWERVIGRHAVVKSLFVDINPTYSDLENFIEVNQTYLFDYKKFVLGGDIENNVTLTEGVYELKATLRIRRNANVIVEKGVEIHAWPYTGIEVYGKLEFRGKQPDDIIIKIKNVEVETVFSSLSRGTFMNINSKEYPVCYEQGKEDTYNAICHNMGFAGYTSASYWNIGKREAITLDCPTSYYSTCKTHLGPCTFSRGLVLICNERRWIGVSYLANSRPSLIEGLSIFNSGLLGSDLYFEFLRHTVRNVRISTNSDFNVLAHNTIMDEEITFENMNITSLNNQQQFKVNGRIFRIKDSIFHDSQVSITNTHSIRYNLDQYNLDIETITNDDCSNSYYIPKHDYLTLSVNLERNKNVNCYLRFLTDKDMTLKFVLFPRTTSFDTPIGHIQSIDGNQPIQGPWTIQTIQDYRGTVYLKKRYYITIYYYIAVYSVDVGTENRNISSSFSIESSSFQSPKFHLSFSTEENFNINIEYSKFVKGTAAVSIPTDFVDEGSVRIYNCEFTGQSQAIKVPIGRQKSLSVNVTDSIFKCHTPIILNDLMYSKYVKFNLNLISNWITTDTTKYLSGIIRGSFRSELTADMSYIIKNNTIFNVAGQGSQYINLFDFPVNGKLEISQNIFRDVKNFKNIFLLNHRSGPIEIMDNKFLKSNVTESFIVISTDFFKKPIENNVVFSGNQLYDASSKQQIINFHVSEGGLEMKSNSFTKCNTSSDLVNLRLTGKIGHNVVVEDNSFNDNSADSCINLEGDSFPERVIKNKFNNPLNKYEIRTNLLCQIGRDEQCRFQVSRNYFSSDNPYQRIFDGRTNGLLPRLNLSPSYRDSSMTSTMDLPEPELNFQDIKGYISNSLSVSGNVYITGNTVIEKQLEIDGRDTKLHFASCSSLWILGSMSVKGTDNNPIQISGSPIPDKYRIQNKYVQVLENGAWLYVTFKYDGNFLKEQKDICNSFCFKGKLGARVQFRAISTRYLASWSLDCTNANSLMNCVKVPTRVTNYVPILTCIEEYTSNRIYLFKGNRQSLFTNVELNRIEIVSFSSPAPKLNNVSFSKGTGALTVINSYNLKNWIIKGLKVDNISDTAIQLVNNDHSASIVHSTIGNVGRAILWKEFKPRENLDFVPITGGEWSPLYFCSAEAKFPVRAGEFGYWFEASWLKSTHHRGCSVIFEAPEGERIQVRARYKRYISGEIFLRIYEGEGNALISSLTRTIKEINIISTTRKIRVQLLLNVNFRHDMKLTITAIKQQSNTCNFEENTCEWVNDRRSIGNGPFKAFQRLAANNITASYGLRHDKDFPLSSSGHYLALFNSSNIQCRYGIIYAGITNALIYDTTVNPTDDLCFFKLSAYKNSAYSIPGETITVYADLEDRLIFLDRLHLETKWKNFRISLKKLKGKKFRIALYGSIHSNCQSFIGIDQTDYETCPFEREATELKVTDTSFENCQTGCLDIHNRNSEIHNSVWLERLTFNQNHPIIESSSLINIDLHSAYVLVRNLNIPKLSNSQVLRVYFNSTFESRISNLVFTQNSITNLHESSLLRMNNYGINNATVTFDKCNIQHSKSRDHLIYIENADTTFTNNLLYNNTAQGTLLYVNSNNLNTNISLNTFIFNKKYPDEGNDAVITSVSRNLYINNNILNNPQTPYEVAYSLQNADFQSGNCQYNWWGSLDIDKIGKRIKDGKSLEGSPILQFVPILQSEPLSLATSGSCVLGWKFIRGSCYHFHVGAGSKAEADVWCKKNSAFLLTEAALRGVDRLTDLLRYTDVDGKVKVSDIWFTDSPSQLSILKPWICRKSSSGLCPSNCYGRGSCVGTQCICESGWTGDDCSQISCRDVSDCSGRGSCKGPNICKCQPGWYGSNCGASKCPRYSSCVQCTKAEGCGWCDSTEKCIPGTAKEPLSECKNYFYRNCLTISPSSCSKQIQQIECKEHLCNFTQTGSQGFCEQCKDMVACYSSTAQNDKCISWNETKCPLGMIRPDLTKPSRRDYMETHENVIKISPSRRIFKCSARQTLKGDSEGFFEILIFPEIERFFRKGNIILSPQANGIMHKIYDFKRSPAKYTIAVGKQADPLEVVKYAHVRLEGTSNDIENPRAVDLVPSPEQMQNFIDSNQTYSDVGDEVYKCSGREYSYENNKIWSYFVYTKVNNFERGDVLLSSSPKGFLERVTKVRKSQNDVFIESDLVDCSRGLQPSDNLDNIENLPSELECKTGDSVSGLIYTDRRDYDKSIRENELIVGRTALPALGFVLNKRLLSSGWISAEVIDMSSVSQTMNSTEFNIDKISTKTKKKRSSFGGKVTVTASQPFNRQWSQNGISVGVSGNIKVTNGIALEVKISPHDFSVDSFSLLANGRLGYDASINARYSGKSSRYTVFPEIPLPSVTKRPFIIPVFGVPVPGVINIGRFSVGPIKASVGAEASLSASGSASASYDVGAGYSRGGGLRSLGKGADINVGPGNINGKWSATAETVVTLRAGIRALWPDLGILGKLKVLKKIYDKIKKKRNRRGIIKSFKDWMEDVEIKGKFKFKLRAEASIDVGQEFILKAGFCDTETCSNVDKPNSASLYLGNTVMRGKFHAFIVGGSLQFPLARRESKLTSTCVALPQSWDVEQRCCLCEEDNGQIGYGMPHPTKKECMCRCQCTGEKQMMSWKLKNSECSCCSDGTAKPLDDPEFECPCECEDGTQSTIGPEGCRCEPCEPCPDGRIVVRKPDGTCPCENECGVNGVCTSQRTGPNCDQPSCPPDSSCSGNGFCVATANCRSRCACNRGWGGRSCEQRLPRRNWGDPHLATLDGRSFDYFGIGQFWGCRSPFLAYQFRFFAFKRTSFIGAIALKLGNTSVLTINTKFPSTLTDLPVLRLDGNELSNLNTENKFKFHNDSLRLDISLRAKEISEDDPTILFVSLKFSNGASLSIVASYSSKMKRQYLTLITTPINEMINKTSGICGYFNDDDSDDLMGPDGKNYTYPVQFVESWRMKRTIRNGGGLPNSWSDTESNFHEKDSMDKSYIDPTHKPLYSLNGFTQSDINTAKEVCTSDRLSKEEIDQCIYDVVITDDPKVRNQAVLKANECPEKCSNRGNCVGGKCVCIQSWSGESCEIGECGKCVNGNCSAGFCECVPGFEGPTCEMAAICEGNCSSKGECVKSDVCKCDEGWTSKNCSEEAVCSEGCSDHGICIDHDICKCEIGYNGTNCATFSCEVRGECSQNGICIAFDQCLCFKEWTGLSCSKPICKNDCSGHGKCTEPGVCTCEDGYSGDDCGILKECPLMDNCNERGICKNATECICDDGYAGRTCGLPICDPQCSSNGDCASPNKCECKKGYSGKVCTEFSCEELSYCSKHGRCESFDKCNCDESWSGESCDVPLCDKVSDCNQNGRCASNNTCVCEKGFEGDDCSLTVKPNMATPKFVKDSYSAVVGERSDIGEYILTVEAKDTDIGESGLISYSISSTSVAISIDVHTGVIRTAGKLNPGSYLIDIVASDNGVPSNSETISFNLTVLDINDCAIIEKPKNGITITVNSSISANSTIYNIEATDKDFGLNSQLIYNVNVRSNDVSPFLNMKEETREINTLESPLPVGIFETIVTVSDKSLNPCTSTSTFTVQVIPSNVDKSKFESTKEMPMTTFNPYETTSFKDVTTDVLETKKIDITTNKREPKTEKITVVPSQMYTEVTFNKDSSEYENITTSKITTTVELRKSTKPTKEDKEDYEKYKYIAIGLGAGLGVFIITTIILIAILIVKFR</sequence>
<protein>
    <submittedName>
        <fullName evidence="13">DgyrCDS10783</fullName>
    </submittedName>
</protein>
<evidence type="ECO:0000259" key="12">
    <source>
        <dbReference type="PROSITE" id="PS51233"/>
    </source>
</evidence>
<keyword evidence="1 6" id="KW-0245">EGF-like domain</keyword>
<reference evidence="13 14" key="1">
    <citation type="submission" date="2020-08" db="EMBL/GenBank/DDBJ databases">
        <authorList>
            <person name="Hejnol A."/>
        </authorList>
    </citation>
    <scope>NUCLEOTIDE SEQUENCE [LARGE SCALE GENOMIC DNA]</scope>
</reference>
<feature type="domain" description="Cadherin" evidence="11">
    <location>
        <begin position="4224"/>
        <end position="4328"/>
    </location>
</feature>
<feature type="disulfide bond" evidence="6">
    <location>
        <begin position="3947"/>
        <end position="3957"/>
    </location>
</feature>
<evidence type="ECO:0000256" key="1">
    <source>
        <dbReference type="ARBA" id="ARBA00022536"/>
    </source>
</evidence>
<dbReference type="PROSITE" id="PS51233">
    <property type="entry name" value="VWFD"/>
    <property type="match status" value="1"/>
</dbReference>
<dbReference type="Pfam" id="PF13229">
    <property type="entry name" value="Beta_helix"/>
    <property type="match status" value="1"/>
</dbReference>
<dbReference type="InterPro" id="IPR000998">
    <property type="entry name" value="MAM_dom"/>
</dbReference>
<feature type="disulfide bond" evidence="6">
    <location>
        <begin position="4000"/>
        <end position="4009"/>
    </location>
</feature>
<dbReference type="PROSITE" id="PS00022">
    <property type="entry name" value="EGF_1"/>
    <property type="match status" value="7"/>
</dbReference>
<comment type="caution">
    <text evidence="6">Lacks conserved residue(s) required for the propagation of feature annotation.</text>
</comment>
<dbReference type="InterPro" id="IPR011050">
    <property type="entry name" value="Pectin_lyase_fold/virulence"/>
</dbReference>
<dbReference type="SUPFAM" id="SSF49313">
    <property type="entry name" value="Cadherin-like"/>
    <property type="match status" value="2"/>
</dbReference>
<evidence type="ECO:0000256" key="2">
    <source>
        <dbReference type="ARBA" id="ARBA00022737"/>
    </source>
</evidence>
<keyword evidence="7" id="KW-0472">Membrane</keyword>
<evidence type="ECO:0000259" key="11">
    <source>
        <dbReference type="PROSITE" id="PS50268"/>
    </source>
</evidence>
<dbReference type="InterPro" id="IPR016187">
    <property type="entry name" value="CTDL_fold"/>
</dbReference>
<dbReference type="PANTHER" id="PTHR11219:SF70">
    <property type="entry name" value="EGF-LIKE DOMAIN-CONTAINING PROTEIN"/>
    <property type="match status" value="1"/>
</dbReference>
<evidence type="ECO:0000256" key="4">
    <source>
        <dbReference type="ARBA" id="ARBA00023180"/>
    </source>
</evidence>
<feature type="transmembrane region" description="Helical" evidence="7">
    <location>
        <begin position="4427"/>
        <end position="4452"/>
    </location>
</feature>
<dbReference type="EMBL" id="CAJFCJ010000017">
    <property type="protein sequence ID" value="CAD5122344.1"/>
    <property type="molecule type" value="Genomic_DNA"/>
</dbReference>